<evidence type="ECO:0000313" key="6">
    <source>
        <dbReference type="EMBL" id="HIQ30299.1"/>
    </source>
</evidence>
<keyword evidence="4" id="KW-0186">Copper</keyword>
<proteinExistence type="predicted"/>
<dbReference type="EMBL" id="DQVM01000135">
    <property type="protein sequence ID" value="HIQ30299.1"/>
    <property type="molecule type" value="Genomic_DNA"/>
</dbReference>
<name>A0A833EAG6_CALS0</name>
<dbReference type="InterPro" id="IPR008972">
    <property type="entry name" value="Cupredoxin"/>
</dbReference>
<sequence length="147" mass="16368">GMMYYHMRGPVQGRYGWENQRPQGRYGWENQRPPYSGEETNIIPNVEITLYTVFENGRFLFKDADGNVNPTIVVKTGDKIKINVINSDGITHNIALPELGVYSSMISSKGASASIVFEATEPGEYSYFCTVPGHKEAGMIGKLIITE</sequence>
<dbReference type="PROSITE" id="PS00196">
    <property type="entry name" value="COPPER_BLUE"/>
    <property type="match status" value="1"/>
</dbReference>
<evidence type="ECO:0000313" key="7">
    <source>
        <dbReference type="Proteomes" id="UP000608579"/>
    </source>
</evidence>
<dbReference type="InterPro" id="IPR028871">
    <property type="entry name" value="BlueCu_1_BS"/>
</dbReference>
<gene>
    <name evidence="6" type="ORF">EYH45_07020</name>
</gene>
<dbReference type="Pfam" id="PF00127">
    <property type="entry name" value="Copper-bind"/>
    <property type="match status" value="1"/>
</dbReference>
<accession>A0A833EAG6</accession>
<dbReference type="InterPro" id="IPR050845">
    <property type="entry name" value="Cu-binding_ET"/>
</dbReference>
<dbReference type="CDD" id="cd00920">
    <property type="entry name" value="Cupredoxin"/>
    <property type="match status" value="1"/>
</dbReference>
<keyword evidence="1" id="KW-0813">Transport</keyword>
<dbReference type="InterPro" id="IPR033138">
    <property type="entry name" value="Cu_oxidase_CS"/>
</dbReference>
<keyword evidence="3" id="KW-0249">Electron transport</keyword>
<feature type="non-terminal residue" evidence="6">
    <location>
        <position position="1"/>
    </location>
</feature>
<feature type="domain" description="Blue (type 1) copper" evidence="5">
    <location>
        <begin position="70"/>
        <end position="145"/>
    </location>
</feature>
<evidence type="ECO:0000256" key="2">
    <source>
        <dbReference type="ARBA" id="ARBA00022723"/>
    </source>
</evidence>
<dbReference type="AlphaFoldDB" id="A0A833EAG6"/>
<evidence type="ECO:0000259" key="5">
    <source>
        <dbReference type="Pfam" id="PF00127"/>
    </source>
</evidence>
<dbReference type="PANTHER" id="PTHR38439:SF3">
    <property type="entry name" value="COPPER-RESISTANT CUPROPROTEIN COPI"/>
    <property type="match status" value="1"/>
</dbReference>
<evidence type="ECO:0000256" key="4">
    <source>
        <dbReference type="ARBA" id="ARBA00023008"/>
    </source>
</evidence>
<dbReference type="PROSITE" id="PS00079">
    <property type="entry name" value="MULTICOPPER_OXIDASE1"/>
    <property type="match status" value="1"/>
</dbReference>
<dbReference type="GO" id="GO:0009055">
    <property type="term" value="F:electron transfer activity"/>
    <property type="evidence" value="ECO:0007669"/>
    <property type="project" value="InterPro"/>
</dbReference>
<dbReference type="GO" id="GO:0005507">
    <property type="term" value="F:copper ion binding"/>
    <property type="evidence" value="ECO:0007669"/>
    <property type="project" value="InterPro"/>
</dbReference>
<evidence type="ECO:0000256" key="1">
    <source>
        <dbReference type="ARBA" id="ARBA00022448"/>
    </source>
</evidence>
<dbReference type="Gene3D" id="2.60.40.420">
    <property type="entry name" value="Cupredoxins - blue copper proteins"/>
    <property type="match status" value="1"/>
</dbReference>
<dbReference type="Proteomes" id="UP000608579">
    <property type="component" value="Unassembled WGS sequence"/>
</dbReference>
<organism evidence="6 7">
    <name type="scientific">Caldiarchaeum subterraneum</name>
    <dbReference type="NCBI Taxonomy" id="311458"/>
    <lineage>
        <taxon>Archaea</taxon>
        <taxon>Nitrososphaerota</taxon>
        <taxon>Candidatus Caldarchaeales</taxon>
        <taxon>Candidatus Caldarchaeaceae</taxon>
        <taxon>Candidatus Caldarchaeum</taxon>
    </lineage>
</organism>
<keyword evidence="2" id="KW-0479">Metal-binding</keyword>
<dbReference type="SUPFAM" id="SSF49503">
    <property type="entry name" value="Cupredoxins"/>
    <property type="match status" value="1"/>
</dbReference>
<protein>
    <recommendedName>
        <fullName evidence="5">Blue (type 1) copper domain-containing protein</fullName>
    </recommendedName>
</protein>
<dbReference type="InterPro" id="IPR000923">
    <property type="entry name" value="BlueCu_1"/>
</dbReference>
<evidence type="ECO:0000256" key="3">
    <source>
        <dbReference type="ARBA" id="ARBA00022982"/>
    </source>
</evidence>
<dbReference type="PANTHER" id="PTHR38439">
    <property type="entry name" value="AURACYANIN-B"/>
    <property type="match status" value="1"/>
</dbReference>
<reference evidence="6" key="1">
    <citation type="journal article" date="2020" name="ISME J.">
        <title>Gammaproteobacteria mediating utilization of methyl-, sulfur- and petroleum organic compounds in deep ocean hydrothermal plumes.</title>
        <authorList>
            <person name="Zhou Z."/>
            <person name="Liu Y."/>
            <person name="Pan J."/>
            <person name="Cron B.R."/>
            <person name="Toner B.M."/>
            <person name="Anantharaman K."/>
            <person name="Breier J.A."/>
            <person name="Dick G.J."/>
            <person name="Li M."/>
        </authorList>
    </citation>
    <scope>NUCLEOTIDE SEQUENCE</scope>
    <source>
        <strain evidence="6">SZUA-1515</strain>
    </source>
</reference>
<comment type="caution">
    <text evidence="6">The sequence shown here is derived from an EMBL/GenBank/DDBJ whole genome shotgun (WGS) entry which is preliminary data.</text>
</comment>